<reference evidence="1" key="1">
    <citation type="submission" date="2019-06" db="EMBL/GenBank/DDBJ databases">
        <authorList>
            <person name="Zheng W."/>
        </authorList>
    </citation>
    <scope>NUCLEOTIDE SEQUENCE</scope>
    <source>
        <strain evidence="1">QDHG01</strain>
    </source>
</reference>
<dbReference type="Proteomes" id="UP000785679">
    <property type="component" value="Unassembled WGS sequence"/>
</dbReference>
<protein>
    <submittedName>
        <fullName evidence="1">Uncharacterized protein</fullName>
    </submittedName>
</protein>
<keyword evidence="2" id="KW-1185">Reference proteome</keyword>
<proteinExistence type="predicted"/>
<accession>A0A8J8T593</accession>
<comment type="caution">
    <text evidence="1">The sequence shown here is derived from an EMBL/GenBank/DDBJ whole genome shotgun (WGS) entry which is preliminary data.</text>
</comment>
<dbReference type="EMBL" id="RRYP01005450">
    <property type="protein sequence ID" value="TNV82026.1"/>
    <property type="molecule type" value="Genomic_DNA"/>
</dbReference>
<organism evidence="1 2">
    <name type="scientific">Halteria grandinella</name>
    <dbReference type="NCBI Taxonomy" id="5974"/>
    <lineage>
        <taxon>Eukaryota</taxon>
        <taxon>Sar</taxon>
        <taxon>Alveolata</taxon>
        <taxon>Ciliophora</taxon>
        <taxon>Intramacronucleata</taxon>
        <taxon>Spirotrichea</taxon>
        <taxon>Stichotrichia</taxon>
        <taxon>Sporadotrichida</taxon>
        <taxon>Halteriidae</taxon>
        <taxon>Halteria</taxon>
    </lineage>
</organism>
<sequence length="236" mass="27371">MLGERKASDLEKLKQKMKQFVKLKHCEAQLDLDNFMKNHRNFLKIGVTQFTILVNDSYKIETEKLHNIDSDLAMKGSVTIQAADILPNNVYFIQVVSYIIKRFPNLHQLSIKEEALTQNPLKIDSTIKPDDLKPINIRSLQLKIENHSNYNKYYKKLLEKVAPTLKSLTIKNRDWQIDKDIVFHTVSTLAAIQSSSILTELIFKSNMTYLGNEDIQLFQIIGYLQEPSVTDNQLRF</sequence>
<evidence type="ECO:0000313" key="1">
    <source>
        <dbReference type="EMBL" id="TNV82026.1"/>
    </source>
</evidence>
<gene>
    <name evidence="1" type="ORF">FGO68_gene9642</name>
</gene>
<dbReference type="AlphaFoldDB" id="A0A8J8T593"/>
<evidence type="ECO:0000313" key="2">
    <source>
        <dbReference type="Proteomes" id="UP000785679"/>
    </source>
</evidence>
<name>A0A8J8T593_HALGN</name>